<dbReference type="GO" id="GO:0004674">
    <property type="term" value="F:protein serine/threonine kinase activity"/>
    <property type="evidence" value="ECO:0007669"/>
    <property type="project" value="UniProtKB-KW"/>
</dbReference>
<dbReference type="Gene3D" id="1.10.510.10">
    <property type="entry name" value="Transferase(Phosphotransferase) domain 1"/>
    <property type="match status" value="1"/>
</dbReference>
<dbReference type="OrthoDB" id="9801841at2"/>
<dbReference type="CDD" id="cd14014">
    <property type="entry name" value="STKc_PknB_like"/>
    <property type="match status" value="1"/>
</dbReference>
<accession>A0A437LWC1</accession>
<keyword evidence="3 7" id="KW-0418">Kinase</keyword>
<evidence type="ECO:0000256" key="2">
    <source>
        <dbReference type="ARBA" id="ARBA00022741"/>
    </source>
</evidence>
<evidence type="ECO:0000259" key="6">
    <source>
        <dbReference type="PROSITE" id="PS50011"/>
    </source>
</evidence>
<dbReference type="InterPro" id="IPR000719">
    <property type="entry name" value="Prot_kinase_dom"/>
</dbReference>
<feature type="region of interest" description="Disordered" evidence="5">
    <location>
        <begin position="1"/>
        <end position="22"/>
    </location>
</feature>
<dbReference type="AlphaFoldDB" id="A0A437LWC1"/>
<sequence length="617" mass="65001">MSDPENERTVFNAGGPAPAQPARAPGHIQIGDVLNHIFRVTRFIARGGMGEVFEGINDQSDERVAIKVMLPALAADENVQAMFRKEARTLTRLSHPALVQYRVLAQEPTLGVLYIVTEFVDGTNLADVLTTLKPSPADVRALARRLADGLRVAHSLGAIHRDISPDNVLLEGGQLKAAKIIDFGIAKDLAPDSKTIVGDGFAGKLNYVAPEQLGDFGREVGPWSDIYSLGLVLLAVARGRELDMGATFVDAVDKRRAGVDLSDVAPELVPMLEPMLVADPAQRLRSMDAVLSVIDGARQQRRASDTATPMATFTTAQPFQQVQLTDISLEGKGGAGGKSGGPNKAIIAASAAGALLLAAIGGYYVIGGKGGTPATVEAQNGKPDEQARAAVESALPNIACSWIDISDVSDRGGQVSVTLKGVALDTAGAKTAVEKALGDAGLKGVNVSYDNVLVGSQGICEPLDALRPIRVAGSPHIFAPGSKFELAQTGGKLVVRVPVDIDVGTEGEGLAFYGIEPNGQFEKIANSRAELEAILHDPGTAITPLGGSSYRIPVDTDHEGLSGLLLLSGREPFDESLVATPPPLRGDDWRELFTAEAKKKGWTANMLWYRTVDETPG</sequence>
<evidence type="ECO:0000256" key="3">
    <source>
        <dbReference type="ARBA" id="ARBA00022777"/>
    </source>
</evidence>
<dbReference type="Proteomes" id="UP000282971">
    <property type="component" value="Unassembled WGS sequence"/>
</dbReference>
<proteinExistence type="predicted"/>
<dbReference type="PANTHER" id="PTHR43289">
    <property type="entry name" value="MITOGEN-ACTIVATED PROTEIN KINASE KINASE KINASE 20-RELATED"/>
    <property type="match status" value="1"/>
</dbReference>
<keyword evidence="7" id="KW-0723">Serine/threonine-protein kinase</keyword>
<dbReference type="Pfam" id="PF00069">
    <property type="entry name" value="Pkinase"/>
    <property type="match status" value="1"/>
</dbReference>
<dbReference type="InterPro" id="IPR011009">
    <property type="entry name" value="Kinase-like_dom_sf"/>
</dbReference>
<name>A0A437LWC1_9SPHN</name>
<evidence type="ECO:0000256" key="5">
    <source>
        <dbReference type="SAM" id="MobiDB-lite"/>
    </source>
</evidence>
<feature type="compositionally biased region" description="Low complexity" evidence="5">
    <location>
        <begin position="13"/>
        <end position="22"/>
    </location>
</feature>
<dbReference type="GO" id="GO:0005524">
    <property type="term" value="F:ATP binding"/>
    <property type="evidence" value="ECO:0007669"/>
    <property type="project" value="UniProtKB-KW"/>
</dbReference>
<evidence type="ECO:0000256" key="1">
    <source>
        <dbReference type="ARBA" id="ARBA00022679"/>
    </source>
</evidence>
<keyword evidence="4" id="KW-0067">ATP-binding</keyword>
<dbReference type="EMBL" id="SACN01000004">
    <property type="protein sequence ID" value="RVT89692.1"/>
    <property type="molecule type" value="Genomic_DNA"/>
</dbReference>
<keyword evidence="1" id="KW-0808">Transferase</keyword>
<protein>
    <submittedName>
        <fullName evidence="7">Serine/threonine protein kinase</fullName>
    </submittedName>
</protein>
<dbReference type="PANTHER" id="PTHR43289:SF34">
    <property type="entry name" value="SERINE_THREONINE-PROTEIN KINASE YBDM-RELATED"/>
    <property type="match status" value="1"/>
</dbReference>
<keyword evidence="2" id="KW-0547">Nucleotide-binding</keyword>
<evidence type="ECO:0000313" key="7">
    <source>
        <dbReference type="EMBL" id="RVT89692.1"/>
    </source>
</evidence>
<comment type="caution">
    <text evidence="7">The sequence shown here is derived from an EMBL/GenBank/DDBJ whole genome shotgun (WGS) entry which is preliminary data.</text>
</comment>
<dbReference type="RefSeq" id="WP_127745856.1">
    <property type="nucleotide sequence ID" value="NZ_SACN01000004.1"/>
</dbReference>
<keyword evidence="8" id="KW-1185">Reference proteome</keyword>
<gene>
    <name evidence="7" type="ORF">EOD43_20125</name>
</gene>
<organism evidence="7 8">
    <name type="scientific">Sphingomonas crocodyli</name>
    <dbReference type="NCBI Taxonomy" id="1979270"/>
    <lineage>
        <taxon>Bacteria</taxon>
        <taxon>Pseudomonadati</taxon>
        <taxon>Pseudomonadota</taxon>
        <taxon>Alphaproteobacteria</taxon>
        <taxon>Sphingomonadales</taxon>
        <taxon>Sphingomonadaceae</taxon>
        <taxon>Sphingomonas</taxon>
    </lineage>
</organism>
<evidence type="ECO:0000313" key="8">
    <source>
        <dbReference type="Proteomes" id="UP000282971"/>
    </source>
</evidence>
<dbReference type="PROSITE" id="PS50011">
    <property type="entry name" value="PROTEIN_KINASE_DOM"/>
    <property type="match status" value="1"/>
</dbReference>
<dbReference type="SUPFAM" id="SSF56112">
    <property type="entry name" value="Protein kinase-like (PK-like)"/>
    <property type="match status" value="1"/>
</dbReference>
<evidence type="ECO:0000256" key="4">
    <source>
        <dbReference type="ARBA" id="ARBA00022840"/>
    </source>
</evidence>
<feature type="domain" description="Protein kinase" evidence="6">
    <location>
        <begin position="38"/>
        <end position="294"/>
    </location>
</feature>
<reference evidence="7 8" key="1">
    <citation type="submission" date="2019-01" db="EMBL/GenBank/DDBJ databases">
        <authorList>
            <person name="Chen W.-M."/>
        </authorList>
    </citation>
    <scope>NUCLEOTIDE SEQUENCE [LARGE SCALE GENOMIC DNA]</scope>
    <source>
        <strain evidence="7 8">CCP-7</strain>
    </source>
</reference>
<dbReference type="Gene3D" id="3.30.200.20">
    <property type="entry name" value="Phosphorylase Kinase, domain 1"/>
    <property type="match status" value="1"/>
</dbReference>